<dbReference type="SFLD" id="SFLDG01072">
    <property type="entry name" value="dehydrogenase_like"/>
    <property type="match status" value="1"/>
</dbReference>
<evidence type="ECO:0000256" key="1">
    <source>
        <dbReference type="ARBA" id="ARBA00001966"/>
    </source>
</evidence>
<evidence type="ECO:0000256" key="2">
    <source>
        <dbReference type="ARBA" id="ARBA00022691"/>
    </source>
</evidence>
<dbReference type="RefSeq" id="WP_088449433.1">
    <property type="nucleotide sequence ID" value="NZ_JACHXO010000001.1"/>
</dbReference>
<dbReference type="Gene3D" id="3.20.20.70">
    <property type="entry name" value="Aldolase class I"/>
    <property type="match status" value="1"/>
</dbReference>
<dbReference type="SFLD" id="SFLDS00029">
    <property type="entry name" value="Radical_SAM"/>
    <property type="match status" value="1"/>
</dbReference>
<keyword evidence="3" id="KW-0479">Metal-binding</keyword>
<evidence type="ECO:0000256" key="4">
    <source>
        <dbReference type="ARBA" id="ARBA00023004"/>
    </source>
</evidence>
<evidence type="ECO:0000313" key="8">
    <source>
        <dbReference type="Proteomes" id="UP000574369"/>
    </source>
</evidence>
<evidence type="ECO:0000256" key="3">
    <source>
        <dbReference type="ARBA" id="ARBA00022723"/>
    </source>
</evidence>
<dbReference type="InterPro" id="IPR007197">
    <property type="entry name" value="rSAM"/>
</dbReference>
<comment type="cofactor">
    <cofactor evidence="1">
        <name>[4Fe-4S] cluster</name>
        <dbReference type="ChEBI" id="CHEBI:49883"/>
    </cofactor>
</comment>
<dbReference type="PANTHER" id="PTHR43273">
    <property type="entry name" value="ANAEROBIC SULFATASE-MATURATING ENZYME HOMOLOG ASLB-RELATED"/>
    <property type="match status" value="1"/>
</dbReference>
<dbReference type="EMBL" id="JACHXO010000001">
    <property type="protein sequence ID" value="MBB3192905.1"/>
    <property type="molecule type" value="Genomic_DNA"/>
</dbReference>
<dbReference type="PANTHER" id="PTHR43273:SF8">
    <property type="entry name" value="RADICAL SAM DOMAIN PROTEIN"/>
    <property type="match status" value="1"/>
</dbReference>
<feature type="domain" description="Radical SAM core" evidence="6">
    <location>
        <begin position="15"/>
        <end position="167"/>
    </location>
</feature>
<comment type="caution">
    <text evidence="7">The sequence shown here is derived from an EMBL/GenBank/DDBJ whole genome shotgun (WGS) entry which is preliminary data.</text>
</comment>
<gene>
    <name evidence="7" type="ORF">FHS28_000270</name>
</gene>
<evidence type="ECO:0000256" key="5">
    <source>
        <dbReference type="ARBA" id="ARBA00023014"/>
    </source>
</evidence>
<dbReference type="SUPFAM" id="SSF102114">
    <property type="entry name" value="Radical SAM enzymes"/>
    <property type="match status" value="1"/>
</dbReference>
<evidence type="ECO:0000259" key="6">
    <source>
        <dbReference type="Pfam" id="PF04055"/>
    </source>
</evidence>
<organism evidence="7 8">
    <name type="scientific">Roseateles terrae</name>
    <dbReference type="NCBI Taxonomy" id="431060"/>
    <lineage>
        <taxon>Bacteria</taxon>
        <taxon>Pseudomonadati</taxon>
        <taxon>Pseudomonadota</taxon>
        <taxon>Betaproteobacteria</taxon>
        <taxon>Burkholderiales</taxon>
        <taxon>Sphaerotilaceae</taxon>
        <taxon>Roseateles</taxon>
    </lineage>
</organism>
<dbReference type="InterPro" id="IPR013785">
    <property type="entry name" value="Aldolase_TIM"/>
</dbReference>
<reference evidence="7 8" key="1">
    <citation type="submission" date="2020-08" db="EMBL/GenBank/DDBJ databases">
        <title>Genomic Encyclopedia of Type Strains, Phase III (KMG-III): the genomes of soil and plant-associated and newly described type strains.</title>
        <authorList>
            <person name="Whitman W."/>
        </authorList>
    </citation>
    <scope>NUCLEOTIDE SEQUENCE [LARGE SCALE GENOMIC DNA]</scope>
    <source>
        <strain evidence="7 8">CECT 7247</strain>
    </source>
</reference>
<sequence>MQTITNDDLLVMVKVAERCNIACSYCYMYNGVDQSWRSRPKTLSDESLGILCDRLASYRRGHPAARMTLEIHGGEPLLLGKERTRKFLENVRRSLPPDDLFIVTQSNGILIDDEWLDMYASFDATIAISCDGPEAVHDRHRIDHRRAGTGASTARSIKKCIEFDARNGAAVFNGVLCVVDPHQDPEALLSYFFDLGVRDMDLLLPDANHFSPPSHLKDYRHESMERFFCSAFDAWLERDDPDFRIRIFETFIRAMLGQRPELDAFGGDLVPIVVVESDGSYRLIDVLSICQDGVSATSLHLAQNELEEFRSVAQRRYPKPCKECQTCEAFKTCGGGYLPHRFDGRSYERPSFYCSTLLKLHQHISRRMLQTVRE</sequence>
<accession>A0ABR6GLC0</accession>
<dbReference type="SFLD" id="SFLDG01067">
    <property type="entry name" value="SPASM/twitch_domain_containing"/>
    <property type="match status" value="1"/>
</dbReference>
<keyword evidence="8" id="KW-1185">Reference proteome</keyword>
<proteinExistence type="predicted"/>
<name>A0ABR6GLC0_9BURK</name>
<dbReference type="InterPro" id="IPR023867">
    <property type="entry name" value="Sulphatase_maturase_rSAM"/>
</dbReference>
<keyword evidence="4" id="KW-0408">Iron</keyword>
<dbReference type="InterPro" id="IPR058240">
    <property type="entry name" value="rSAM_sf"/>
</dbReference>
<dbReference type="Pfam" id="PF04055">
    <property type="entry name" value="Radical_SAM"/>
    <property type="match status" value="1"/>
</dbReference>
<dbReference type="Proteomes" id="UP000574369">
    <property type="component" value="Unassembled WGS sequence"/>
</dbReference>
<keyword evidence="2" id="KW-0949">S-adenosyl-L-methionine</keyword>
<dbReference type="SFLD" id="SFLDG01386">
    <property type="entry name" value="main_SPASM_domain-containing"/>
    <property type="match status" value="1"/>
</dbReference>
<keyword evidence="5" id="KW-0411">Iron-sulfur</keyword>
<protein>
    <recommendedName>
        <fullName evidence="6">Radical SAM core domain-containing protein</fullName>
    </recommendedName>
</protein>
<evidence type="ECO:0000313" key="7">
    <source>
        <dbReference type="EMBL" id="MBB3192905.1"/>
    </source>
</evidence>
<dbReference type="CDD" id="cd01335">
    <property type="entry name" value="Radical_SAM"/>
    <property type="match status" value="1"/>
</dbReference>